<dbReference type="Proteomes" id="UP000095284">
    <property type="component" value="Unplaced"/>
</dbReference>
<feature type="coiled-coil region" evidence="1">
    <location>
        <begin position="40"/>
        <end position="132"/>
    </location>
</feature>
<protein>
    <submittedName>
        <fullName evidence="3">Cilia- and flagella-associated protein 157</fullName>
    </submittedName>
</protein>
<organism evidence="2 3">
    <name type="scientific">Bursaphelenchus xylophilus</name>
    <name type="common">Pinewood nematode worm</name>
    <name type="synonym">Aphelenchoides xylophilus</name>
    <dbReference type="NCBI Taxonomy" id="6326"/>
    <lineage>
        <taxon>Eukaryota</taxon>
        <taxon>Metazoa</taxon>
        <taxon>Ecdysozoa</taxon>
        <taxon>Nematoda</taxon>
        <taxon>Chromadorea</taxon>
        <taxon>Rhabditida</taxon>
        <taxon>Tylenchina</taxon>
        <taxon>Tylenchomorpha</taxon>
        <taxon>Aphelenchoidea</taxon>
        <taxon>Aphelenchoididae</taxon>
        <taxon>Bursaphelenchus</taxon>
    </lineage>
</organism>
<sequence>MDESLNTSVAGDTGKFVEESSVAADILQKIAYLCEVFDTNNDSEQQMRGLETELQEGLQALALQKQELADLDEEKIVLKQNLLRVDEEEADNAQMDETFGNISTFLREEDSLKEYEEKIKNYQGKVTVLDENFTLFQEKLTLRTEEENEITEVLERINSSVEIKHENVKQLRDIIEKDTERRDELRRQQQQVEMELIEFMDEKKSQNQVDRGNNKLIECVDYTGELKKQTQEMKDAKFALLDQNAALQHKLQIRQREADKFTNSLSDETLAVYDHCRNSILCYVQDEGEMDELTKCSREAVANKDDDVFNSCQDDVCRKFEFLTREVSKLIPKIELAQKIEAEKAVRRNRTKKSNLEANPVMDFLKMKETIRKIPK</sequence>
<name>A0A1I7RKT7_BURXY</name>
<evidence type="ECO:0000313" key="2">
    <source>
        <dbReference type="Proteomes" id="UP000095284"/>
    </source>
</evidence>
<reference evidence="3" key="1">
    <citation type="submission" date="2016-11" db="UniProtKB">
        <authorList>
            <consortium name="WormBaseParasite"/>
        </authorList>
    </citation>
    <scope>IDENTIFICATION</scope>
</reference>
<dbReference type="WBParaSite" id="BXY_0132100.1">
    <property type="protein sequence ID" value="BXY_0132100.1"/>
    <property type="gene ID" value="BXY_0132100"/>
</dbReference>
<keyword evidence="1" id="KW-0175">Coiled coil</keyword>
<dbReference type="AlphaFoldDB" id="A0A1I7RKT7"/>
<accession>A0A1I7RKT7</accession>
<proteinExistence type="predicted"/>
<evidence type="ECO:0000256" key="1">
    <source>
        <dbReference type="SAM" id="Coils"/>
    </source>
</evidence>
<feature type="coiled-coil region" evidence="1">
    <location>
        <begin position="168"/>
        <end position="202"/>
    </location>
</feature>
<evidence type="ECO:0000313" key="3">
    <source>
        <dbReference type="WBParaSite" id="BXY_0132100.1"/>
    </source>
</evidence>